<dbReference type="Pfam" id="PF01288">
    <property type="entry name" value="HPPK"/>
    <property type="match status" value="1"/>
</dbReference>
<evidence type="ECO:0000256" key="5">
    <source>
        <dbReference type="ARBA" id="ARBA00022679"/>
    </source>
</evidence>
<dbReference type="GO" id="GO:0046656">
    <property type="term" value="P:folic acid biosynthetic process"/>
    <property type="evidence" value="ECO:0007669"/>
    <property type="project" value="UniProtKB-KW"/>
</dbReference>
<comment type="pathway">
    <text evidence="1">Cofactor biosynthesis; tetrahydrofolate biosynthesis; 2-amino-4-hydroxy-6-hydroxymethyl-7,8-dihydropteridine diphosphate from 7,8-dihydroneopterin triphosphate: step 4/4.</text>
</comment>
<dbReference type="InterPro" id="IPR035907">
    <property type="entry name" value="Hppk_sf"/>
</dbReference>
<dbReference type="GO" id="GO:0005524">
    <property type="term" value="F:ATP binding"/>
    <property type="evidence" value="ECO:0007669"/>
    <property type="project" value="UniProtKB-KW"/>
</dbReference>
<reference evidence="14 15" key="1">
    <citation type="journal article" date="2016" name="BMC Genomics">
        <title>Genomic analysis of the nitrate-respiring Sphingopyxis granuli (formerly Sphingomonas macrogoltabida) strain TFA.</title>
        <authorList>
            <person name="Garcia-Romero I."/>
            <person name="Perez-Pulido A.J."/>
            <person name="Gonzalez-Flores Y.E."/>
            <person name="Reyes-Ramirez F."/>
            <person name="Santero E."/>
            <person name="Floriano B."/>
        </authorList>
    </citation>
    <scope>NUCLEOTIDE SEQUENCE [LARGE SCALE GENOMIC DNA]</scope>
    <source>
        <strain evidence="14 15">TFA</strain>
    </source>
</reference>
<comment type="similarity">
    <text evidence="2">Belongs to the HPPK family.</text>
</comment>
<dbReference type="KEGG" id="sgi:SGRAN_2335"/>
<keyword evidence="9" id="KW-0289">Folate biosynthesis</keyword>
<evidence type="ECO:0000256" key="1">
    <source>
        <dbReference type="ARBA" id="ARBA00005051"/>
    </source>
</evidence>
<evidence type="ECO:0000256" key="6">
    <source>
        <dbReference type="ARBA" id="ARBA00022741"/>
    </source>
</evidence>
<dbReference type="EMBL" id="CP012199">
    <property type="protein sequence ID" value="AMG74699.1"/>
    <property type="molecule type" value="Genomic_DNA"/>
</dbReference>
<dbReference type="PANTHER" id="PTHR43071:SF1">
    <property type="entry name" value="2-AMINO-4-HYDROXY-6-HYDROXYMETHYLDIHYDROPTERIDINE PYROPHOSPHOKINASE"/>
    <property type="match status" value="1"/>
</dbReference>
<feature type="domain" description="7,8-dihydro-6-hydroxymethylpterin-pyrophosphokinase" evidence="13">
    <location>
        <begin position="17"/>
        <end position="147"/>
    </location>
</feature>
<evidence type="ECO:0000256" key="4">
    <source>
        <dbReference type="ARBA" id="ARBA00016218"/>
    </source>
</evidence>
<protein>
    <recommendedName>
        <fullName evidence="4">2-amino-4-hydroxy-6-hydroxymethyldihydropteridine pyrophosphokinase</fullName>
        <ecNumber evidence="3">2.7.6.3</ecNumber>
    </recommendedName>
    <alternativeName>
        <fullName evidence="11">6-hydroxymethyl-7,8-dihydropterin pyrophosphokinase</fullName>
    </alternativeName>
    <alternativeName>
        <fullName evidence="12">7,8-dihydro-6-hydroxymethylpterin-pyrophosphokinase</fullName>
    </alternativeName>
</protein>
<dbReference type="GO" id="GO:0016301">
    <property type="term" value="F:kinase activity"/>
    <property type="evidence" value="ECO:0007669"/>
    <property type="project" value="UniProtKB-KW"/>
</dbReference>
<dbReference type="PANTHER" id="PTHR43071">
    <property type="entry name" value="2-AMINO-4-HYDROXY-6-HYDROXYMETHYLDIHYDROPTERIDINE PYROPHOSPHOKINASE"/>
    <property type="match status" value="1"/>
</dbReference>
<evidence type="ECO:0000256" key="3">
    <source>
        <dbReference type="ARBA" id="ARBA00013253"/>
    </source>
</evidence>
<dbReference type="Proteomes" id="UP000058599">
    <property type="component" value="Chromosome"/>
</dbReference>
<organism evidence="14 15">
    <name type="scientific">Sphingopyxis granuli</name>
    <dbReference type="NCBI Taxonomy" id="267128"/>
    <lineage>
        <taxon>Bacteria</taxon>
        <taxon>Pseudomonadati</taxon>
        <taxon>Pseudomonadota</taxon>
        <taxon>Alphaproteobacteria</taxon>
        <taxon>Sphingomonadales</taxon>
        <taxon>Sphingomonadaceae</taxon>
        <taxon>Sphingopyxis</taxon>
    </lineage>
</organism>
<gene>
    <name evidence="14" type="primary">folK</name>
    <name evidence="14" type="ORF">SGRAN_2335</name>
</gene>
<dbReference type="NCBIfam" id="TIGR01498">
    <property type="entry name" value="folK"/>
    <property type="match status" value="1"/>
</dbReference>
<evidence type="ECO:0000256" key="10">
    <source>
        <dbReference type="ARBA" id="ARBA00029409"/>
    </source>
</evidence>
<keyword evidence="7" id="KW-0418">Kinase</keyword>
<evidence type="ECO:0000256" key="7">
    <source>
        <dbReference type="ARBA" id="ARBA00022777"/>
    </source>
</evidence>
<keyword evidence="8" id="KW-0067">ATP-binding</keyword>
<dbReference type="EC" id="2.7.6.3" evidence="3"/>
<evidence type="ECO:0000313" key="15">
    <source>
        <dbReference type="Proteomes" id="UP000058599"/>
    </source>
</evidence>
<accession>A0AA86GKP0</accession>
<dbReference type="GO" id="GO:0003848">
    <property type="term" value="F:2-amino-4-hydroxy-6-hydroxymethyldihydropteridine diphosphokinase activity"/>
    <property type="evidence" value="ECO:0007669"/>
    <property type="project" value="UniProtKB-EC"/>
</dbReference>
<dbReference type="AlphaFoldDB" id="A0AA86GKP0"/>
<keyword evidence="15" id="KW-1185">Reference proteome</keyword>
<name>A0AA86GKP0_9SPHN</name>
<evidence type="ECO:0000256" key="11">
    <source>
        <dbReference type="ARBA" id="ARBA00029766"/>
    </source>
</evidence>
<dbReference type="Gene3D" id="3.30.70.560">
    <property type="entry name" value="7,8-Dihydro-6-hydroxymethylpterin-pyrophosphokinase HPPK"/>
    <property type="match status" value="1"/>
</dbReference>
<proteinExistence type="inferred from homology"/>
<keyword evidence="6" id="KW-0547">Nucleotide-binding</keyword>
<evidence type="ECO:0000256" key="2">
    <source>
        <dbReference type="ARBA" id="ARBA00005810"/>
    </source>
</evidence>
<evidence type="ECO:0000313" key="14">
    <source>
        <dbReference type="EMBL" id="AMG74699.1"/>
    </source>
</evidence>
<comment type="function">
    <text evidence="10">Catalyzes the transfer of pyrophosphate from adenosine triphosphate (ATP) to 6-hydroxymethyl-7,8-dihydropterin, an enzymatic step in folate biosynthesis pathway.</text>
</comment>
<dbReference type="SUPFAM" id="SSF55083">
    <property type="entry name" value="6-hydroxymethyl-7,8-dihydropterin pyrophosphokinase, HPPK"/>
    <property type="match status" value="1"/>
</dbReference>
<keyword evidence="5 14" id="KW-0808">Transferase</keyword>
<evidence type="ECO:0000256" key="12">
    <source>
        <dbReference type="ARBA" id="ARBA00033413"/>
    </source>
</evidence>
<dbReference type="InterPro" id="IPR000550">
    <property type="entry name" value="Hppk"/>
</dbReference>
<sequence length="186" mass="20457">MRDAPSHVPEPLALYAIGLGSNRRHARHGDPRRVLLAALAAMESVGIEPVDASAIIASAPLGPSRRRYANAVALVASPLSPPEMLDRLKAIEAAFGRRKGQRWSARTLDLDILLWSGGAWSDAALTIPHPEMARRLFVLRPLTTIAPRWRHPLAQHSIRQLLRRLERPRPIDRKTQAHAAGGRSGD</sequence>
<dbReference type="CDD" id="cd00483">
    <property type="entry name" value="HPPK"/>
    <property type="match status" value="1"/>
</dbReference>
<dbReference type="RefSeq" id="WP_082737220.1">
    <property type="nucleotide sequence ID" value="NZ_CP012199.1"/>
</dbReference>
<evidence type="ECO:0000256" key="9">
    <source>
        <dbReference type="ARBA" id="ARBA00022909"/>
    </source>
</evidence>
<evidence type="ECO:0000259" key="13">
    <source>
        <dbReference type="Pfam" id="PF01288"/>
    </source>
</evidence>
<evidence type="ECO:0000256" key="8">
    <source>
        <dbReference type="ARBA" id="ARBA00022840"/>
    </source>
</evidence>